<proteinExistence type="predicted"/>
<evidence type="ECO:0000256" key="4">
    <source>
        <dbReference type="ARBA" id="ARBA00022741"/>
    </source>
</evidence>
<evidence type="ECO:0000313" key="7">
    <source>
        <dbReference type="EMBL" id="SDJ08275.1"/>
    </source>
</evidence>
<evidence type="ECO:0000259" key="6">
    <source>
        <dbReference type="PROSITE" id="PS50893"/>
    </source>
</evidence>
<gene>
    <name evidence="7" type="ORF">SAMN04487993_101766</name>
</gene>
<name>A0A1G8QVD0_9RHOB</name>
<evidence type="ECO:0000256" key="5">
    <source>
        <dbReference type="ARBA" id="ARBA00022840"/>
    </source>
</evidence>
<dbReference type="PANTHER" id="PTHR43790:SF9">
    <property type="entry name" value="GALACTOFURANOSE TRANSPORTER ATP-BINDING PROTEIN YTFR"/>
    <property type="match status" value="1"/>
</dbReference>
<reference evidence="7 8" key="1">
    <citation type="submission" date="2016-10" db="EMBL/GenBank/DDBJ databases">
        <authorList>
            <person name="de Groot N.N."/>
        </authorList>
    </citation>
    <scope>NUCLEOTIDE SEQUENCE [LARGE SCALE GENOMIC DNA]</scope>
    <source>
        <strain evidence="7 8">DSM 26424</strain>
    </source>
</reference>
<evidence type="ECO:0000313" key="8">
    <source>
        <dbReference type="Proteomes" id="UP000199093"/>
    </source>
</evidence>
<dbReference type="Gene3D" id="3.40.50.300">
    <property type="entry name" value="P-loop containing nucleotide triphosphate hydrolases"/>
    <property type="match status" value="2"/>
</dbReference>
<feature type="domain" description="ABC transporter" evidence="6">
    <location>
        <begin position="256"/>
        <end position="499"/>
    </location>
</feature>
<sequence length="500" mass="54216">MSLLEMRGIEKRFGDVRALADVDFELEAGEIHALLGVNGAGKSTLIKILSGVYSKDRGSIRIAGDEIALGAPRAAIEAGIAVVQQHPELVGDLTGAENIFLGQEHARAGLFSPVNARDIRSRAARLLDRFPIDIDLDRRVEDMPAVDREIVAILHALRLDSARILILDEPTSTLTEREKESLFGMMRTLRAQGLAIIYITHHLDEVFEIADRFTVFRGGRRVAMHGVAEARQAAISIPNLMLDSVAGEVFPPRPTHAAGDIVFEARGLTRQGDFQDVSFAARRGEILGIFGLVGSGLDELSKALFGALRPDSGSLHLHGQQVAFRSPAQALKAGVFLVPGDRRTEGLSMQENVIFNTTLANLGRASLGGFLRFGRNRRDAAALAARVDLQPRKLDRPLRGYSGGNQQKVVIAKGLYREADVYIFVEPTVGVDIGARAKIYALMRELSEKAAVIVMSSDCNEVFGIADRTVALYKGAPIGVPSRDTTRDHLLHAGIMGEAV</sequence>
<organism evidence="7 8">
    <name type="scientific">Salipiger marinus</name>
    <dbReference type="NCBI Taxonomy" id="555512"/>
    <lineage>
        <taxon>Bacteria</taxon>
        <taxon>Pseudomonadati</taxon>
        <taxon>Pseudomonadota</taxon>
        <taxon>Alphaproteobacteria</taxon>
        <taxon>Rhodobacterales</taxon>
        <taxon>Roseobacteraceae</taxon>
        <taxon>Salipiger</taxon>
    </lineage>
</organism>
<dbReference type="CDD" id="cd03215">
    <property type="entry name" value="ABC_Carb_Monos_II"/>
    <property type="match status" value="1"/>
</dbReference>
<dbReference type="PANTHER" id="PTHR43790">
    <property type="entry name" value="CARBOHYDRATE TRANSPORT ATP-BINDING PROTEIN MG119-RELATED"/>
    <property type="match status" value="1"/>
</dbReference>
<dbReference type="STRING" id="555512.SAMN04487993_101766"/>
<keyword evidence="3" id="KW-0677">Repeat</keyword>
<dbReference type="AlphaFoldDB" id="A0A1G8QVD0"/>
<keyword evidence="1" id="KW-0813">Transport</keyword>
<evidence type="ECO:0000256" key="2">
    <source>
        <dbReference type="ARBA" id="ARBA00022597"/>
    </source>
</evidence>
<dbReference type="PROSITE" id="PS00211">
    <property type="entry name" value="ABC_TRANSPORTER_1"/>
    <property type="match status" value="1"/>
</dbReference>
<dbReference type="Pfam" id="PF00005">
    <property type="entry name" value="ABC_tran"/>
    <property type="match status" value="2"/>
</dbReference>
<keyword evidence="2" id="KW-0762">Sugar transport</keyword>
<dbReference type="OrthoDB" id="9805029at2"/>
<accession>A0A1G8QVD0</accession>
<dbReference type="InterPro" id="IPR003593">
    <property type="entry name" value="AAA+_ATPase"/>
</dbReference>
<keyword evidence="4" id="KW-0547">Nucleotide-binding</keyword>
<dbReference type="GO" id="GO:0016887">
    <property type="term" value="F:ATP hydrolysis activity"/>
    <property type="evidence" value="ECO:0007669"/>
    <property type="project" value="InterPro"/>
</dbReference>
<dbReference type="SUPFAM" id="SSF52540">
    <property type="entry name" value="P-loop containing nucleoside triphosphate hydrolases"/>
    <property type="match status" value="2"/>
</dbReference>
<keyword evidence="8" id="KW-1185">Reference proteome</keyword>
<dbReference type="EMBL" id="FNEJ01000017">
    <property type="protein sequence ID" value="SDJ08275.1"/>
    <property type="molecule type" value="Genomic_DNA"/>
</dbReference>
<dbReference type="InterPro" id="IPR017871">
    <property type="entry name" value="ABC_transporter-like_CS"/>
</dbReference>
<keyword evidence="5 7" id="KW-0067">ATP-binding</keyword>
<dbReference type="InterPro" id="IPR003439">
    <property type="entry name" value="ABC_transporter-like_ATP-bd"/>
</dbReference>
<dbReference type="InterPro" id="IPR050107">
    <property type="entry name" value="ABC_carbohydrate_import_ATPase"/>
</dbReference>
<dbReference type="InterPro" id="IPR027417">
    <property type="entry name" value="P-loop_NTPase"/>
</dbReference>
<dbReference type="SMART" id="SM00382">
    <property type="entry name" value="AAA"/>
    <property type="match status" value="2"/>
</dbReference>
<dbReference type="CDD" id="cd03216">
    <property type="entry name" value="ABC_Carb_Monos_I"/>
    <property type="match status" value="1"/>
</dbReference>
<dbReference type="Proteomes" id="UP000199093">
    <property type="component" value="Unassembled WGS sequence"/>
</dbReference>
<evidence type="ECO:0000256" key="1">
    <source>
        <dbReference type="ARBA" id="ARBA00022448"/>
    </source>
</evidence>
<dbReference type="PROSITE" id="PS50893">
    <property type="entry name" value="ABC_TRANSPORTER_2"/>
    <property type="match status" value="2"/>
</dbReference>
<feature type="domain" description="ABC transporter" evidence="6">
    <location>
        <begin position="4"/>
        <end position="243"/>
    </location>
</feature>
<dbReference type="GO" id="GO:0005524">
    <property type="term" value="F:ATP binding"/>
    <property type="evidence" value="ECO:0007669"/>
    <property type="project" value="UniProtKB-KW"/>
</dbReference>
<protein>
    <submittedName>
        <fullName evidence="7">Ribose transport system ATP-binding protein</fullName>
    </submittedName>
</protein>
<dbReference type="RefSeq" id="WP_089849593.1">
    <property type="nucleotide sequence ID" value="NZ_FNEJ01000017.1"/>
</dbReference>
<evidence type="ECO:0000256" key="3">
    <source>
        <dbReference type="ARBA" id="ARBA00022737"/>
    </source>
</evidence>